<dbReference type="InterPro" id="IPR000182">
    <property type="entry name" value="GNAT_dom"/>
</dbReference>
<dbReference type="CDD" id="cd04301">
    <property type="entry name" value="NAT_SF"/>
    <property type="match status" value="1"/>
</dbReference>
<dbReference type="Proteomes" id="UP001524478">
    <property type="component" value="Unassembled WGS sequence"/>
</dbReference>
<keyword evidence="3" id="KW-1185">Reference proteome</keyword>
<protein>
    <submittedName>
        <fullName evidence="2">GNAT family N-acetyltransferase</fullName>
    </submittedName>
</protein>
<proteinExistence type="predicted"/>
<evidence type="ECO:0000313" key="3">
    <source>
        <dbReference type="Proteomes" id="UP001524478"/>
    </source>
</evidence>
<evidence type="ECO:0000259" key="1">
    <source>
        <dbReference type="PROSITE" id="PS51186"/>
    </source>
</evidence>
<name>A0ABT1SDK8_9FIRM</name>
<accession>A0ABT1SDK8</accession>
<comment type="caution">
    <text evidence="2">The sequence shown here is derived from an EMBL/GenBank/DDBJ whole genome shotgun (WGS) entry which is preliminary data.</text>
</comment>
<sequence length="156" mass="18748">MEIKIQRTKINEAEVLLDIQKEAFKEDLEKYEDYDTSPATEPIEKLIRKINNSFHYTVFLDDIIIGGIEVRKLSDTQFYLNRLYLSSNYQNKGIGAKLMKFIENEFSEALEWTLSTPYMNYRNHYFYEKFGYEKISEHTITEKLILFDYIKHMNIE</sequence>
<gene>
    <name evidence="2" type="ORF">NE686_15750</name>
</gene>
<dbReference type="EMBL" id="JANGAC010000013">
    <property type="protein sequence ID" value="MCQ4924556.1"/>
    <property type="molecule type" value="Genomic_DNA"/>
</dbReference>
<dbReference type="RefSeq" id="WP_216555991.1">
    <property type="nucleotide sequence ID" value="NZ_JAHLOH010000017.1"/>
</dbReference>
<organism evidence="2 3">
    <name type="scientific">Tissierella carlieri</name>
    <dbReference type="NCBI Taxonomy" id="689904"/>
    <lineage>
        <taxon>Bacteria</taxon>
        <taxon>Bacillati</taxon>
        <taxon>Bacillota</taxon>
        <taxon>Tissierellia</taxon>
        <taxon>Tissierellales</taxon>
        <taxon>Tissierellaceae</taxon>
        <taxon>Tissierella</taxon>
    </lineage>
</organism>
<dbReference type="Pfam" id="PF00583">
    <property type="entry name" value="Acetyltransf_1"/>
    <property type="match status" value="1"/>
</dbReference>
<reference evidence="2 3" key="1">
    <citation type="submission" date="2022-06" db="EMBL/GenBank/DDBJ databases">
        <title>Isolation of gut microbiota from human fecal samples.</title>
        <authorList>
            <person name="Pamer E.G."/>
            <person name="Barat B."/>
            <person name="Waligurski E."/>
            <person name="Medina S."/>
            <person name="Paddock L."/>
            <person name="Mostad J."/>
        </authorList>
    </citation>
    <scope>NUCLEOTIDE SEQUENCE [LARGE SCALE GENOMIC DNA]</scope>
    <source>
        <strain evidence="2 3">DFI.7.95</strain>
    </source>
</reference>
<evidence type="ECO:0000313" key="2">
    <source>
        <dbReference type="EMBL" id="MCQ4924556.1"/>
    </source>
</evidence>
<dbReference type="PROSITE" id="PS51186">
    <property type="entry name" value="GNAT"/>
    <property type="match status" value="1"/>
</dbReference>
<feature type="domain" description="N-acetyltransferase" evidence="1">
    <location>
        <begin position="3"/>
        <end position="156"/>
    </location>
</feature>